<keyword evidence="2" id="KW-0238">DNA-binding</keyword>
<dbReference type="GO" id="GO:0000160">
    <property type="term" value="P:phosphorelay signal transduction system"/>
    <property type="evidence" value="ECO:0007669"/>
    <property type="project" value="InterPro"/>
</dbReference>
<dbReference type="InterPro" id="IPR058245">
    <property type="entry name" value="NreC/VraR/RcsB-like_REC"/>
</dbReference>
<evidence type="ECO:0000256" key="3">
    <source>
        <dbReference type="PROSITE-ProRule" id="PRU00169"/>
    </source>
</evidence>
<accession>A0A3N1D210</accession>
<dbReference type="CDD" id="cd06170">
    <property type="entry name" value="LuxR_C_like"/>
    <property type="match status" value="1"/>
</dbReference>
<dbReference type="EMBL" id="RJKE01000001">
    <property type="protein sequence ID" value="ROO87579.1"/>
    <property type="molecule type" value="Genomic_DNA"/>
</dbReference>
<feature type="domain" description="Response regulatory" evidence="5">
    <location>
        <begin position="9"/>
        <end position="130"/>
    </location>
</feature>
<evidence type="ECO:0000256" key="2">
    <source>
        <dbReference type="ARBA" id="ARBA00023125"/>
    </source>
</evidence>
<dbReference type="SUPFAM" id="SSF46894">
    <property type="entry name" value="C-terminal effector domain of the bipartite response regulators"/>
    <property type="match status" value="1"/>
</dbReference>
<dbReference type="InterPro" id="IPR039420">
    <property type="entry name" value="WalR-like"/>
</dbReference>
<protein>
    <submittedName>
        <fullName evidence="6">LuxR family two component transcriptional regulator</fullName>
    </submittedName>
</protein>
<dbReference type="GO" id="GO:0003677">
    <property type="term" value="F:DNA binding"/>
    <property type="evidence" value="ECO:0007669"/>
    <property type="project" value="UniProtKB-KW"/>
</dbReference>
<dbReference type="Proteomes" id="UP000272400">
    <property type="component" value="Unassembled WGS sequence"/>
</dbReference>
<sequence length="220" mass="24154">MNEQSRDITVFVVDDHTVVRRGIASFLEFADDIRLVGEAADGRQAMERLAELHVRARLPEVVLLDLQMPKMDGIQTTAAIAERYPGVRTIILTSYSEIERVQAALALGASGYVLKDASPDELEEAIRASQRDEVFLDPAVARQLTQRLVAPTHGLASLSTREREVLVLVAKGLSNRAIADHLSISERTARTHVSNVLSKLNLDSRTQAALVAIREGLVKP</sequence>
<name>A0A3N1D210_9ACTN</name>
<evidence type="ECO:0000256" key="1">
    <source>
        <dbReference type="ARBA" id="ARBA00022553"/>
    </source>
</evidence>
<comment type="caution">
    <text evidence="6">The sequence shown here is derived from an EMBL/GenBank/DDBJ whole genome shotgun (WGS) entry which is preliminary data.</text>
</comment>
<feature type="modified residue" description="4-aspartylphosphate" evidence="3">
    <location>
        <position position="65"/>
    </location>
</feature>
<keyword evidence="1 3" id="KW-0597">Phosphoprotein</keyword>
<feature type="domain" description="HTH luxR-type" evidence="4">
    <location>
        <begin position="151"/>
        <end position="216"/>
    </location>
</feature>
<dbReference type="Pfam" id="PF00072">
    <property type="entry name" value="Response_reg"/>
    <property type="match status" value="1"/>
</dbReference>
<evidence type="ECO:0000313" key="6">
    <source>
        <dbReference type="EMBL" id="ROO87579.1"/>
    </source>
</evidence>
<evidence type="ECO:0000259" key="4">
    <source>
        <dbReference type="PROSITE" id="PS50043"/>
    </source>
</evidence>
<reference evidence="6 7" key="1">
    <citation type="submission" date="2018-11" db="EMBL/GenBank/DDBJ databases">
        <title>Sequencing the genomes of 1000 actinobacteria strains.</title>
        <authorList>
            <person name="Klenk H.-P."/>
        </authorList>
    </citation>
    <scope>NUCLEOTIDE SEQUENCE [LARGE SCALE GENOMIC DNA]</scope>
    <source>
        <strain evidence="6 7">DSM 44254</strain>
    </source>
</reference>
<dbReference type="SMART" id="SM00448">
    <property type="entry name" value="REC"/>
    <property type="match status" value="1"/>
</dbReference>
<dbReference type="InterPro" id="IPR001789">
    <property type="entry name" value="Sig_transdc_resp-reg_receiver"/>
</dbReference>
<evidence type="ECO:0000313" key="7">
    <source>
        <dbReference type="Proteomes" id="UP000272400"/>
    </source>
</evidence>
<dbReference type="InterPro" id="IPR000792">
    <property type="entry name" value="Tscrpt_reg_LuxR_C"/>
</dbReference>
<dbReference type="RefSeq" id="WP_211359896.1">
    <property type="nucleotide sequence ID" value="NZ_RJKE01000001.1"/>
</dbReference>
<dbReference type="PROSITE" id="PS50110">
    <property type="entry name" value="RESPONSE_REGULATORY"/>
    <property type="match status" value="1"/>
</dbReference>
<dbReference type="Gene3D" id="3.40.50.2300">
    <property type="match status" value="1"/>
</dbReference>
<evidence type="ECO:0000259" key="5">
    <source>
        <dbReference type="PROSITE" id="PS50110"/>
    </source>
</evidence>
<dbReference type="CDD" id="cd17535">
    <property type="entry name" value="REC_NarL-like"/>
    <property type="match status" value="1"/>
</dbReference>
<dbReference type="PANTHER" id="PTHR43214:SF43">
    <property type="entry name" value="TWO-COMPONENT RESPONSE REGULATOR"/>
    <property type="match status" value="1"/>
</dbReference>
<dbReference type="Pfam" id="PF00196">
    <property type="entry name" value="GerE"/>
    <property type="match status" value="1"/>
</dbReference>
<dbReference type="InterPro" id="IPR011006">
    <property type="entry name" value="CheY-like_superfamily"/>
</dbReference>
<proteinExistence type="predicted"/>
<dbReference type="PANTHER" id="PTHR43214">
    <property type="entry name" value="TWO-COMPONENT RESPONSE REGULATOR"/>
    <property type="match status" value="1"/>
</dbReference>
<dbReference type="SUPFAM" id="SSF52172">
    <property type="entry name" value="CheY-like"/>
    <property type="match status" value="1"/>
</dbReference>
<dbReference type="InterPro" id="IPR016032">
    <property type="entry name" value="Sig_transdc_resp-reg_C-effctor"/>
</dbReference>
<organism evidence="6 7">
    <name type="scientific">Actinocorallia herbida</name>
    <dbReference type="NCBI Taxonomy" id="58109"/>
    <lineage>
        <taxon>Bacteria</taxon>
        <taxon>Bacillati</taxon>
        <taxon>Actinomycetota</taxon>
        <taxon>Actinomycetes</taxon>
        <taxon>Streptosporangiales</taxon>
        <taxon>Thermomonosporaceae</taxon>
        <taxon>Actinocorallia</taxon>
    </lineage>
</organism>
<gene>
    <name evidence="6" type="ORF">EDD29_5192</name>
</gene>
<dbReference type="SMART" id="SM00421">
    <property type="entry name" value="HTH_LUXR"/>
    <property type="match status" value="1"/>
</dbReference>
<dbReference type="PRINTS" id="PR00038">
    <property type="entry name" value="HTHLUXR"/>
</dbReference>
<dbReference type="PROSITE" id="PS50043">
    <property type="entry name" value="HTH_LUXR_2"/>
    <property type="match status" value="1"/>
</dbReference>
<dbReference type="AlphaFoldDB" id="A0A3N1D210"/>
<keyword evidence="7" id="KW-1185">Reference proteome</keyword>
<dbReference type="GO" id="GO:0006355">
    <property type="term" value="P:regulation of DNA-templated transcription"/>
    <property type="evidence" value="ECO:0007669"/>
    <property type="project" value="InterPro"/>
</dbReference>